<gene>
    <name evidence="1" type="ORF">FNP_1319</name>
</gene>
<dbReference type="AlphaFoldDB" id="A5TW27"/>
<reference evidence="1" key="2">
    <citation type="submission" date="2007-05" db="EMBL/GenBank/DDBJ databases">
        <title>Genome sequence of Fusobacterium nucleatum subspecies polymorphum - a genetically tractable Fusobacterium.</title>
        <authorList>
            <person name="Karpathy S.E."/>
            <person name="Xiang Q."/>
            <person name="Gioia J."/>
            <person name="Jiang H."/>
            <person name="Liu Y."/>
            <person name="Petrosino J.F."/>
            <person name="Yerrapragada S."/>
            <person name="Fox G.E."/>
            <person name="Kinder Haake S."/>
            <person name="Weinstock G.M."/>
            <person name="Highlander S.K."/>
        </authorList>
    </citation>
    <scope>NUCLEOTIDE SEQUENCE [LARGE SCALE GENOMIC DNA]</scope>
    <source>
        <strain evidence="1">ATCC 10953</strain>
    </source>
</reference>
<dbReference type="EMBL" id="CM000440">
    <property type="protein sequence ID" value="EDK89102.1"/>
    <property type="molecule type" value="Genomic_DNA"/>
</dbReference>
<dbReference type="Proteomes" id="UP000001921">
    <property type="component" value="Chromosome"/>
</dbReference>
<accession>A5TW27</accession>
<reference evidence="1" key="1">
    <citation type="submission" date="2006-07" db="EMBL/GenBank/DDBJ databases">
        <authorList>
            <person name="Qin X."/>
            <person name="Weinstock G.M."/>
        </authorList>
    </citation>
    <scope>NUCLEOTIDE SEQUENCE [LARGE SCALE GENOMIC DNA]</scope>
    <source>
        <strain evidence="1">ATCC 10953</strain>
    </source>
</reference>
<protein>
    <submittedName>
        <fullName evidence="1">Uncharacterized protein</fullName>
    </submittedName>
</protein>
<proteinExistence type="predicted"/>
<sequence>MGGSVNRLNHNAGNFKTDYNYIRGADFETANPSETPYKMNGLKIWIIS</sequence>
<dbReference type="HOGENOM" id="CLU_3153178_0_0_0"/>
<name>A5TW27_FUSNP</name>
<evidence type="ECO:0000313" key="1">
    <source>
        <dbReference type="EMBL" id="EDK89102.1"/>
    </source>
</evidence>
<organism evidence="1">
    <name type="scientific">Fusobacterium polymorphum ATCC 10953</name>
    <dbReference type="NCBI Taxonomy" id="393480"/>
    <lineage>
        <taxon>Bacteria</taxon>
        <taxon>Fusobacteriati</taxon>
        <taxon>Fusobacteriota</taxon>
        <taxon>Fusobacteriia</taxon>
        <taxon>Fusobacteriales</taxon>
        <taxon>Fusobacteriaceae</taxon>
        <taxon>Fusobacterium</taxon>
    </lineage>
</organism>